<gene>
    <name evidence="3" type="ORF">BSL78_00527</name>
</gene>
<dbReference type="InterPro" id="IPR006089">
    <property type="entry name" value="Acyl-CoA_DH_CS"/>
</dbReference>
<evidence type="ECO:0000256" key="1">
    <source>
        <dbReference type="ARBA" id="ARBA00022630"/>
    </source>
</evidence>
<name>A0A2G8LQM5_STIJA</name>
<proteinExistence type="predicted"/>
<reference evidence="3 4" key="1">
    <citation type="journal article" date="2017" name="PLoS Biol.">
        <title>The sea cucumber genome provides insights into morphological evolution and visceral regeneration.</title>
        <authorList>
            <person name="Zhang X."/>
            <person name="Sun L."/>
            <person name="Yuan J."/>
            <person name="Sun Y."/>
            <person name="Gao Y."/>
            <person name="Zhang L."/>
            <person name="Li S."/>
            <person name="Dai H."/>
            <person name="Hamel J.F."/>
            <person name="Liu C."/>
            <person name="Yu Y."/>
            <person name="Liu S."/>
            <person name="Lin W."/>
            <person name="Guo K."/>
            <person name="Jin S."/>
            <person name="Xu P."/>
            <person name="Storey K.B."/>
            <person name="Huan P."/>
            <person name="Zhang T."/>
            <person name="Zhou Y."/>
            <person name="Zhang J."/>
            <person name="Lin C."/>
            <person name="Li X."/>
            <person name="Xing L."/>
            <person name="Huo D."/>
            <person name="Sun M."/>
            <person name="Wang L."/>
            <person name="Mercier A."/>
            <person name="Li F."/>
            <person name="Yang H."/>
            <person name="Xiang J."/>
        </authorList>
    </citation>
    <scope>NUCLEOTIDE SEQUENCE [LARGE SCALE GENOMIC DNA]</scope>
    <source>
        <strain evidence="3">Shaxun</strain>
        <tissue evidence="3">Muscle</tissue>
    </source>
</reference>
<dbReference type="AlphaFoldDB" id="A0A2G8LQM5"/>
<dbReference type="SUPFAM" id="SSF47203">
    <property type="entry name" value="Acyl-CoA dehydrogenase C-terminal domain-like"/>
    <property type="match status" value="1"/>
</dbReference>
<evidence type="ECO:0000313" key="3">
    <source>
        <dbReference type="EMBL" id="PIK62521.1"/>
    </source>
</evidence>
<organism evidence="3 4">
    <name type="scientific">Stichopus japonicus</name>
    <name type="common">Sea cucumber</name>
    <dbReference type="NCBI Taxonomy" id="307972"/>
    <lineage>
        <taxon>Eukaryota</taxon>
        <taxon>Metazoa</taxon>
        <taxon>Echinodermata</taxon>
        <taxon>Eleutherozoa</taxon>
        <taxon>Echinozoa</taxon>
        <taxon>Holothuroidea</taxon>
        <taxon>Aspidochirotacea</taxon>
        <taxon>Aspidochirotida</taxon>
        <taxon>Stichopodidae</taxon>
        <taxon>Apostichopus</taxon>
    </lineage>
</organism>
<feature type="domain" description="Acyl-CoA dehydrogenase/oxidase C-terminal" evidence="2">
    <location>
        <begin position="30"/>
        <end position="129"/>
    </location>
</feature>
<dbReference type="OrthoDB" id="9988775at2759"/>
<evidence type="ECO:0000313" key="4">
    <source>
        <dbReference type="Proteomes" id="UP000230750"/>
    </source>
</evidence>
<dbReference type="GO" id="GO:0005739">
    <property type="term" value="C:mitochondrion"/>
    <property type="evidence" value="ECO:0007669"/>
    <property type="project" value="TreeGrafter"/>
</dbReference>
<protein>
    <submittedName>
        <fullName evidence="3">Putative isovaleryl-CoA dehydrogenase, mitochondrial isoform X1</fullName>
    </submittedName>
</protein>
<keyword evidence="4" id="KW-1185">Reference proteome</keyword>
<evidence type="ECO:0000259" key="2">
    <source>
        <dbReference type="Pfam" id="PF00441"/>
    </source>
</evidence>
<dbReference type="InterPro" id="IPR036250">
    <property type="entry name" value="AcylCo_DH-like_C"/>
</dbReference>
<dbReference type="STRING" id="307972.A0A2G8LQM5"/>
<keyword evidence="1" id="KW-0285">Flavoprotein</keyword>
<dbReference type="PANTHER" id="PTHR43884:SF12">
    <property type="entry name" value="ISOVALERYL-COA DEHYDROGENASE, MITOCHONDRIAL-RELATED"/>
    <property type="match status" value="1"/>
</dbReference>
<dbReference type="PANTHER" id="PTHR43884">
    <property type="entry name" value="ACYL-COA DEHYDROGENASE"/>
    <property type="match status" value="1"/>
</dbReference>
<dbReference type="InterPro" id="IPR009075">
    <property type="entry name" value="AcylCo_DH/oxidase_C"/>
</dbReference>
<dbReference type="Gene3D" id="1.20.140.10">
    <property type="entry name" value="Butyryl-CoA Dehydrogenase, subunit A, domain 3"/>
    <property type="match status" value="1"/>
</dbReference>
<dbReference type="GO" id="GO:0006552">
    <property type="term" value="P:L-leucine catabolic process"/>
    <property type="evidence" value="ECO:0007669"/>
    <property type="project" value="TreeGrafter"/>
</dbReference>
<dbReference type="Proteomes" id="UP000230750">
    <property type="component" value="Unassembled WGS sequence"/>
</dbReference>
<dbReference type="GO" id="GO:0008470">
    <property type="term" value="F:3-methylbutanoyl-CoA dehydrogenase activity"/>
    <property type="evidence" value="ECO:0007669"/>
    <property type="project" value="TreeGrafter"/>
</dbReference>
<accession>A0A2G8LQM5</accession>
<dbReference type="PROSITE" id="PS00073">
    <property type="entry name" value="ACYL_COA_DH_2"/>
    <property type="match status" value="1"/>
</dbReference>
<comment type="caution">
    <text evidence="3">The sequence shown here is derived from an EMBL/GenBank/DDBJ whole genome shotgun (WGS) entry which is preliminary data.</text>
</comment>
<dbReference type="Pfam" id="PF00441">
    <property type="entry name" value="Acyl-CoA_dh_1"/>
    <property type="match status" value="1"/>
</dbReference>
<dbReference type="EMBL" id="MRZV01000010">
    <property type="protein sequence ID" value="PIK62521.1"/>
    <property type="molecule type" value="Genomic_DNA"/>
</dbReference>
<sequence length="137" mass="15173">MLNTKLFPENGGNHRSSHHCCCFVHQETSHAVHAGMMADMYVRLNSCRSYVYNIARAVDKGHVSNKDCAAAILYAAENATKVALDSIQCLGGNGYINDYPTGRLLRDAKLYEIGAGTQEIRKMIIGRSINAQYLYSK</sequence>